<feature type="transmembrane region" description="Helical" evidence="1">
    <location>
        <begin position="337"/>
        <end position="356"/>
    </location>
</feature>
<evidence type="ECO:0000256" key="1">
    <source>
        <dbReference type="SAM" id="Phobius"/>
    </source>
</evidence>
<gene>
    <name evidence="2" type="ordered locus">CLOAM0866</name>
</gene>
<dbReference type="NCBIfam" id="TIGR04332">
    <property type="entry name" value="gamma_Glu_sys"/>
    <property type="match status" value="1"/>
</dbReference>
<dbReference type="KEGG" id="caci:CLOAM0866"/>
<evidence type="ECO:0000313" key="2">
    <source>
        <dbReference type="EMBL" id="CAO80743.1"/>
    </source>
</evidence>
<dbReference type="OrthoDB" id="6233025at2"/>
<keyword evidence="1" id="KW-0472">Membrane</keyword>
<dbReference type="STRING" id="459349.CLOAM0866"/>
<dbReference type="RefSeq" id="WP_015424601.1">
    <property type="nucleotide sequence ID" value="NC_020449.1"/>
</dbReference>
<keyword evidence="3" id="KW-1185">Reference proteome</keyword>
<dbReference type="AlphaFoldDB" id="B0VHC8"/>
<evidence type="ECO:0008006" key="4">
    <source>
        <dbReference type="Google" id="ProtNLM"/>
    </source>
</evidence>
<sequence>MMYRPSLKSNRSLIILLLLAIVLFYIAQTSYVNVKTDNYEIKIAAAQLMKSAIDSLSAEINKRGIEIDPIDDPLQTGLIGMRLSSITTDRGLLSEKRAAINPNLAAVFVEELSKMKLMPGDYIAVGITGSNPAVNIALYSAIQVMELNPKIIVALSSASYGANRPELTWLDMESILKEKGLFDFGSSYASFGGKDDLAIGLSDNGIKALREAMQRNNIPLLIGNDLEDNIAIRMAAYEELLLEGKRYKAFVNIGAGLANVGSEPNANLIPEGINRSLAEHNYEKEGVIIKMAKNNVPVLHFRRILRWAKRYNLPTYFDTMPKVGEGKMFGSRIHNQTVNIICLTILLIAIVIVIIFDRHDRRFMANIVDPDEEL</sequence>
<keyword evidence="1" id="KW-0812">Transmembrane</keyword>
<dbReference type="InterPro" id="IPR027602">
    <property type="entry name" value="PGA_system"/>
</dbReference>
<proteinExistence type="predicted"/>
<keyword evidence="1" id="KW-1133">Transmembrane helix</keyword>
<organism evidence="2 3">
    <name type="scientific">Cloacimonas acidaminovorans (strain Evry)</name>
    <dbReference type="NCBI Taxonomy" id="459349"/>
    <lineage>
        <taxon>Bacteria</taxon>
        <taxon>Pseudomonadati</taxon>
        <taxon>Candidatus Cloacimonadota</taxon>
        <taxon>Candidatus Cloacimonadia</taxon>
        <taxon>Candidatus Cloacimonadales</taxon>
        <taxon>Candidatus Cloacimonadaceae</taxon>
        <taxon>Candidatus Cloacimonas</taxon>
    </lineage>
</organism>
<evidence type="ECO:0000313" key="3">
    <source>
        <dbReference type="Proteomes" id="UP000002019"/>
    </source>
</evidence>
<dbReference type="Proteomes" id="UP000002019">
    <property type="component" value="Chromosome"/>
</dbReference>
<dbReference type="EMBL" id="CU466930">
    <property type="protein sequence ID" value="CAO80743.1"/>
    <property type="molecule type" value="Genomic_DNA"/>
</dbReference>
<reference evidence="2 3" key="1">
    <citation type="journal article" date="2008" name="J. Bacteriol.">
        <title>'Candidatus Cloacamonas acidaminovorans': genome sequence reconstruction provides a first glimpse of a new bacterial division.</title>
        <authorList>
            <person name="Pelletier E."/>
            <person name="Kreimeyer A."/>
            <person name="Bocs S."/>
            <person name="Rouy Z."/>
            <person name="Gyapay G."/>
            <person name="Chouari R."/>
            <person name="Riviere D."/>
            <person name="Ganesan A."/>
            <person name="Daegelen P."/>
            <person name="Sghir A."/>
            <person name="Cohen G.N."/>
            <person name="Medigue C."/>
            <person name="Weissenbach J."/>
            <person name="Le Paslier D."/>
        </authorList>
    </citation>
    <scope>NUCLEOTIDE SEQUENCE [LARGE SCALE GENOMIC DNA]</scope>
    <source>
        <strain evidence="3">Evry</strain>
    </source>
</reference>
<accession>B0VHC8</accession>
<dbReference type="eggNOG" id="ENOG502Z9ES">
    <property type="taxonomic scope" value="Bacteria"/>
</dbReference>
<dbReference type="HOGENOM" id="CLU_056932_0_0_0"/>
<name>B0VHC8_CLOAI</name>
<protein>
    <recommendedName>
        <fullName evidence="4">Poly-gamma-glutamate system protein</fullName>
    </recommendedName>
</protein>